<dbReference type="AlphaFoldDB" id="A0A673JGV8"/>
<protein>
    <recommendedName>
        <fullName evidence="3">KIND domain-containing protein</fullName>
    </recommendedName>
</protein>
<dbReference type="InterPro" id="IPR011009">
    <property type="entry name" value="Kinase-like_dom_sf"/>
</dbReference>
<dbReference type="SMART" id="SM00750">
    <property type="entry name" value="KIND"/>
    <property type="match status" value="1"/>
</dbReference>
<accession>A0A673JGV8</accession>
<keyword evidence="1" id="KW-0677">Repeat</keyword>
<sequence>MSSTFVTLAEVLEARGGPLEEDEVWSLLLGSAESLLDLSYKGKTLTLKLGHNICNIITPASLLLSTTGTLAFKNCAMTDELCAFTAPEMLQGRTISTKLIIVYSLGMTLYWSVDYHLPQNQPIQLSDSLNCLLLSMCEDMAHRRANLNSILEVCESHHKASLLPPPNKVIKQLVEDVFQDSVTGKRGPYPGYTEGNGASGETRRLSLDSEPKQGKLIH</sequence>
<evidence type="ECO:0000259" key="3">
    <source>
        <dbReference type="PROSITE" id="PS51377"/>
    </source>
</evidence>
<feature type="region of interest" description="Disordered" evidence="2">
    <location>
        <begin position="182"/>
        <end position="218"/>
    </location>
</feature>
<dbReference type="Ensembl" id="ENSSRHT00000052430.1">
    <property type="protein sequence ID" value="ENSSRHP00000050992.1"/>
    <property type="gene ID" value="ENSSRHG00000025680.1"/>
</dbReference>
<keyword evidence="5" id="KW-1185">Reference proteome</keyword>
<dbReference type="Proteomes" id="UP000472270">
    <property type="component" value="Unassembled WGS sequence"/>
</dbReference>
<proteinExistence type="predicted"/>
<organism evidence="4 5">
    <name type="scientific">Sinocyclocheilus rhinocerous</name>
    <dbReference type="NCBI Taxonomy" id="307959"/>
    <lineage>
        <taxon>Eukaryota</taxon>
        <taxon>Metazoa</taxon>
        <taxon>Chordata</taxon>
        <taxon>Craniata</taxon>
        <taxon>Vertebrata</taxon>
        <taxon>Euteleostomi</taxon>
        <taxon>Actinopterygii</taxon>
        <taxon>Neopterygii</taxon>
        <taxon>Teleostei</taxon>
        <taxon>Ostariophysi</taxon>
        <taxon>Cypriniformes</taxon>
        <taxon>Cyprinidae</taxon>
        <taxon>Cyprininae</taxon>
        <taxon>Sinocyclocheilus</taxon>
    </lineage>
</organism>
<evidence type="ECO:0000313" key="5">
    <source>
        <dbReference type="Proteomes" id="UP000472270"/>
    </source>
</evidence>
<dbReference type="InterPro" id="IPR011019">
    <property type="entry name" value="KIND_dom"/>
</dbReference>
<evidence type="ECO:0000313" key="4">
    <source>
        <dbReference type="Ensembl" id="ENSSRHP00000050992.1"/>
    </source>
</evidence>
<dbReference type="InterPro" id="IPR052074">
    <property type="entry name" value="NonRcpt_TyrProt_Phosphatase"/>
</dbReference>
<feature type="compositionally biased region" description="Basic and acidic residues" evidence="2">
    <location>
        <begin position="201"/>
        <end position="218"/>
    </location>
</feature>
<dbReference type="Pfam" id="PF16474">
    <property type="entry name" value="KIND"/>
    <property type="match status" value="1"/>
</dbReference>
<evidence type="ECO:0000256" key="1">
    <source>
        <dbReference type="ARBA" id="ARBA00022737"/>
    </source>
</evidence>
<reference evidence="4" key="2">
    <citation type="submission" date="2025-09" db="UniProtKB">
        <authorList>
            <consortium name="Ensembl"/>
        </authorList>
    </citation>
    <scope>IDENTIFICATION</scope>
</reference>
<name>A0A673JGV8_9TELE</name>
<dbReference type="SUPFAM" id="SSF56112">
    <property type="entry name" value="Protein kinase-like (PK-like)"/>
    <property type="match status" value="1"/>
</dbReference>
<evidence type="ECO:0000256" key="2">
    <source>
        <dbReference type="SAM" id="MobiDB-lite"/>
    </source>
</evidence>
<dbReference type="Gene3D" id="1.10.510.10">
    <property type="entry name" value="Transferase(Phosphotransferase) domain 1"/>
    <property type="match status" value="1"/>
</dbReference>
<dbReference type="PANTHER" id="PTHR46900">
    <property type="entry name" value="TYROSINE-PROTEIN PHOSPHATASE NON-RECEPTOR TYPE 13"/>
    <property type="match status" value="1"/>
</dbReference>
<dbReference type="PANTHER" id="PTHR46900:SF4">
    <property type="entry name" value="FERM AND PDZ DOMAIN CONTAINING 2"/>
    <property type="match status" value="1"/>
</dbReference>
<dbReference type="PROSITE" id="PS51377">
    <property type="entry name" value="KIND"/>
    <property type="match status" value="1"/>
</dbReference>
<reference evidence="4" key="1">
    <citation type="submission" date="2025-08" db="UniProtKB">
        <authorList>
            <consortium name="Ensembl"/>
        </authorList>
    </citation>
    <scope>IDENTIFICATION</scope>
</reference>
<feature type="domain" description="KIND" evidence="3">
    <location>
        <begin position="6"/>
        <end position="183"/>
    </location>
</feature>